<keyword evidence="1" id="KW-0732">Signal</keyword>
<dbReference type="Proteomes" id="UP000198718">
    <property type="component" value="Unassembled WGS sequence"/>
</dbReference>
<dbReference type="AlphaFoldDB" id="A0A1G8X1X1"/>
<evidence type="ECO:0000313" key="4">
    <source>
        <dbReference type="Proteomes" id="UP000198718"/>
    </source>
</evidence>
<dbReference type="InterPro" id="IPR036582">
    <property type="entry name" value="Mao_N_sf"/>
</dbReference>
<proteinExistence type="predicted"/>
<organism evidence="3 4">
    <name type="scientific">Natronincola ferrireducens</name>
    <dbReference type="NCBI Taxonomy" id="393762"/>
    <lineage>
        <taxon>Bacteria</taxon>
        <taxon>Bacillati</taxon>
        <taxon>Bacillota</taxon>
        <taxon>Clostridia</taxon>
        <taxon>Peptostreptococcales</taxon>
        <taxon>Natronincolaceae</taxon>
        <taxon>Natronincola</taxon>
    </lineage>
</organism>
<accession>A0A1G8X1X1</accession>
<evidence type="ECO:0000256" key="1">
    <source>
        <dbReference type="SAM" id="SignalP"/>
    </source>
</evidence>
<dbReference type="RefSeq" id="WP_176761982.1">
    <property type="nucleotide sequence ID" value="NZ_FNFP01000001.1"/>
</dbReference>
<protein>
    <submittedName>
        <fullName evidence="3">Copper amine oxidase N-terminal domain-containing protein</fullName>
    </submittedName>
</protein>
<keyword evidence="4" id="KW-1185">Reference proteome</keyword>
<reference evidence="3 4" key="1">
    <citation type="submission" date="2016-10" db="EMBL/GenBank/DDBJ databases">
        <authorList>
            <person name="de Groot N.N."/>
        </authorList>
    </citation>
    <scope>NUCLEOTIDE SEQUENCE [LARGE SCALE GENOMIC DNA]</scope>
    <source>
        <strain evidence="3 4">DSM 18346</strain>
    </source>
</reference>
<dbReference type="STRING" id="393762.SAMN05660472_00089"/>
<feature type="signal peptide" evidence="1">
    <location>
        <begin position="1"/>
        <end position="24"/>
    </location>
</feature>
<dbReference type="Gene3D" id="3.30.457.10">
    <property type="entry name" value="Copper amine oxidase-like, N-terminal domain"/>
    <property type="match status" value="2"/>
</dbReference>
<evidence type="ECO:0000313" key="3">
    <source>
        <dbReference type="EMBL" id="SDJ84337.1"/>
    </source>
</evidence>
<sequence length="705" mass="77045">MKRKIALMLALVMVLSLVPMSAFAASTNRVNRVPVVADDHKFTDATTAPALRIQETDSDWGGAKQTFRLSLENSEWREDIEKVGKTITENVYSAEVSVFNITRLTKTTIQVEVQATTDKKAWVSIPMLVDVKDSGDIKVTVEPRDSAITGGTYTFARASAGKALVTIEDSVTFGSGSEPIKVIEIDETSLGAFDEDKKIRLRLPSDFEWITSDLKVEFKGGYSKLNDANWEEVNKADKQILEIEFSDLTTTQDVRGSIFLKGLKINAKSDAKFGDVVARVTGDVESTELLVAKYVDYGVAVKRDGDVREILAGRYEGEENDAHKLAKLVIKENIEGSLLPRNLRIEFPEWVKVTEVKVNKAKDFTFPTTGSKLVDFSTNSDRNVVEFTPEVDGKGDLELTFYVSVEADATGDITALVSGRGLSGEEFEVVLGKALAPVEVKTTVEDVRVGVKNQSIGNITINETKAGALKKDKVVEVELENGFVWNAKPSVEVVEGDLKVDNITINGEKLTFKVTRDSDEASVIEITGGKVDLWRTLPQGEFVVSIGGDALVRNNGDKKDQFDTKWVAEAAIANVVTLAPGEIARQEAAFTIGSTTFTVGGKTVQADVAPVVKNNRTFVPIAWTAMALDVNYVWDNGTKTVTLFGDRTVQMTIGSKTMLVNGVPMTMDVAPYVENNRTFVPVAWAAIALGVDYTWDAPTQTVTFN</sequence>
<name>A0A1G8X1X1_9FIRM</name>
<dbReference type="Pfam" id="PF07833">
    <property type="entry name" value="Cu_amine_oxidN1"/>
    <property type="match status" value="1"/>
</dbReference>
<evidence type="ECO:0000259" key="2">
    <source>
        <dbReference type="Pfam" id="PF07833"/>
    </source>
</evidence>
<dbReference type="SUPFAM" id="SSF55383">
    <property type="entry name" value="Copper amine oxidase, domain N"/>
    <property type="match status" value="1"/>
</dbReference>
<gene>
    <name evidence="3" type="ORF">SAMN05660472_00089</name>
</gene>
<dbReference type="InterPro" id="IPR012854">
    <property type="entry name" value="Cu_amine_oxidase-like_N"/>
</dbReference>
<dbReference type="EMBL" id="FNFP01000001">
    <property type="protein sequence ID" value="SDJ84337.1"/>
    <property type="molecule type" value="Genomic_DNA"/>
</dbReference>
<feature type="domain" description="Copper amine oxidase-like N-terminal" evidence="2">
    <location>
        <begin position="599"/>
        <end position="703"/>
    </location>
</feature>
<feature type="chain" id="PRO_5011557814" evidence="1">
    <location>
        <begin position="25"/>
        <end position="705"/>
    </location>
</feature>